<dbReference type="PANTHER" id="PTHR35526:SF3">
    <property type="entry name" value="ANTI-SIGMA-F FACTOR RSBW"/>
    <property type="match status" value="1"/>
</dbReference>
<protein>
    <recommendedName>
        <fullName evidence="3">Histidine kinase/HSP90-like ATPase domain-containing protein</fullName>
    </recommendedName>
</protein>
<evidence type="ECO:0000256" key="1">
    <source>
        <dbReference type="ARBA" id="ARBA00022527"/>
    </source>
</evidence>
<accession>A0ABP6WE02</accession>
<dbReference type="EMBL" id="BAABCE010000006">
    <property type="protein sequence ID" value="GAA3549442.1"/>
    <property type="molecule type" value="Genomic_DNA"/>
</dbReference>
<proteinExistence type="predicted"/>
<evidence type="ECO:0000259" key="3">
    <source>
        <dbReference type="Pfam" id="PF13581"/>
    </source>
</evidence>
<dbReference type="InterPro" id="IPR036890">
    <property type="entry name" value="HATPase_C_sf"/>
</dbReference>
<keyword evidence="5" id="KW-1185">Reference proteome</keyword>
<dbReference type="InterPro" id="IPR003594">
    <property type="entry name" value="HATPase_dom"/>
</dbReference>
<dbReference type="Pfam" id="PF13581">
    <property type="entry name" value="HATPase_c_2"/>
    <property type="match status" value="1"/>
</dbReference>
<evidence type="ECO:0000256" key="2">
    <source>
        <dbReference type="SAM" id="MobiDB-lite"/>
    </source>
</evidence>
<feature type="domain" description="Histidine kinase/HSP90-like ATPase" evidence="3">
    <location>
        <begin position="72"/>
        <end position="174"/>
    </location>
</feature>
<organism evidence="4 5">
    <name type="scientific">Streptomyces osmaniensis</name>
    <dbReference type="NCBI Taxonomy" id="593134"/>
    <lineage>
        <taxon>Bacteria</taxon>
        <taxon>Bacillati</taxon>
        <taxon>Actinomycetota</taxon>
        <taxon>Actinomycetes</taxon>
        <taxon>Kitasatosporales</taxon>
        <taxon>Streptomycetaceae</taxon>
        <taxon>Streptomyces</taxon>
    </lineage>
</organism>
<name>A0ABP6WE02_9ACTN</name>
<reference evidence="5" key="1">
    <citation type="journal article" date="2019" name="Int. J. Syst. Evol. Microbiol.">
        <title>The Global Catalogue of Microorganisms (GCM) 10K type strain sequencing project: providing services to taxonomists for standard genome sequencing and annotation.</title>
        <authorList>
            <consortium name="The Broad Institute Genomics Platform"/>
            <consortium name="The Broad Institute Genome Sequencing Center for Infectious Disease"/>
            <person name="Wu L."/>
            <person name="Ma J."/>
        </authorList>
    </citation>
    <scope>NUCLEOTIDE SEQUENCE [LARGE SCALE GENOMIC DNA]</scope>
    <source>
        <strain evidence="5">JCM 17656</strain>
    </source>
</reference>
<dbReference type="CDD" id="cd16936">
    <property type="entry name" value="HATPase_RsbW-like"/>
    <property type="match status" value="1"/>
</dbReference>
<keyword evidence="1" id="KW-0418">Kinase</keyword>
<sequence>MPGIAEQRALSQAHGIPVRWLKKSARHDMNPTQAGVAAPRRFRPSPSRTAAPSLAVADVHEPDTCRRAMMALPAEACRVRTVRHFVLALLASWGVVEPDRDAAGLIVSELAGNAAQHGGAEMTVNVSLSAEQLCIDVVDTGPAARVSRPRCDDLDEERGRGLDIVDHLSEWMDICAEPDCWRSRVGLRVGRAAATESVPPAA</sequence>
<feature type="region of interest" description="Disordered" evidence="2">
    <location>
        <begin position="28"/>
        <end position="52"/>
    </location>
</feature>
<dbReference type="Gene3D" id="3.30.565.10">
    <property type="entry name" value="Histidine kinase-like ATPase, C-terminal domain"/>
    <property type="match status" value="1"/>
</dbReference>
<keyword evidence="1" id="KW-0808">Transferase</keyword>
<dbReference type="InterPro" id="IPR050267">
    <property type="entry name" value="Anti-sigma-factor_SerPK"/>
</dbReference>
<evidence type="ECO:0000313" key="5">
    <source>
        <dbReference type="Proteomes" id="UP001500707"/>
    </source>
</evidence>
<dbReference type="Proteomes" id="UP001500707">
    <property type="component" value="Unassembled WGS sequence"/>
</dbReference>
<evidence type="ECO:0000313" key="4">
    <source>
        <dbReference type="EMBL" id="GAA3549442.1"/>
    </source>
</evidence>
<dbReference type="SUPFAM" id="SSF55874">
    <property type="entry name" value="ATPase domain of HSP90 chaperone/DNA topoisomerase II/histidine kinase"/>
    <property type="match status" value="1"/>
</dbReference>
<keyword evidence="1" id="KW-0723">Serine/threonine-protein kinase</keyword>
<gene>
    <name evidence="4" type="ORF">GCM10022295_34330</name>
</gene>
<dbReference type="PANTHER" id="PTHR35526">
    <property type="entry name" value="ANTI-SIGMA-F FACTOR RSBW-RELATED"/>
    <property type="match status" value="1"/>
</dbReference>
<comment type="caution">
    <text evidence="4">The sequence shown here is derived from an EMBL/GenBank/DDBJ whole genome shotgun (WGS) entry which is preliminary data.</text>
</comment>